<reference evidence="1 2" key="1">
    <citation type="journal article" date="2018" name="Biotechnol. Biofuels">
        <title>Integrative visual omics of the white-rot fungus Polyporus brumalis exposes the biotechnological potential of its oxidative enzymes for delignifying raw plant biomass.</title>
        <authorList>
            <person name="Miyauchi S."/>
            <person name="Rancon A."/>
            <person name="Drula E."/>
            <person name="Hage H."/>
            <person name="Chaduli D."/>
            <person name="Favel A."/>
            <person name="Grisel S."/>
            <person name="Henrissat B."/>
            <person name="Herpoel-Gimbert I."/>
            <person name="Ruiz-Duenas F.J."/>
            <person name="Chevret D."/>
            <person name="Hainaut M."/>
            <person name="Lin J."/>
            <person name="Wang M."/>
            <person name="Pangilinan J."/>
            <person name="Lipzen A."/>
            <person name="Lesage-Meessen L."/>
            <person name="Navarro D."/>
            <person name="Riley R."/>
            <person name="Grigoriev I.V."/>
            <person name="Zhou S."/>
            <person name="Raouche S."/>
            <person name="Rosso M.N."/>
        </authorList>
    </citation>
    <scope>NUCLEOTIDE SEQUENCE [LARGE SCALE GENOMIC DNA]</scope>
    <source>
        <strain evidence="1 2">BRFM 1820</strain>
    </source>
</reference>
<protein>
    <submittedName>
        <fullName evidence="1">Uncharacterized protein</fullName>
    </submittedName>
</protein>
<keyword evidence="2" id="KW-1185">Reference proteome</keyword>
<dbReference type="EMBL" id="KZ857383">
    <property type="protein sequence ID" value="RDX55259.1"/>
    <property type="molecule type" value="Genomic_DNA"/>
</dbReference>
<dbReference type="Proteomes" id="UP000256964">
    <property type="component" value="Unassembled WGS sequence"/>
</dbReference>
<proteinExistence type="predicted"/>
<organism evidence="1 2">
    <name type="scientific">Lentinus brumalis</name>
    <dbReference type="NCBI Taxonomy" id="2498619"/>
    <lineage>
        <taxon>Eukaryota</taxon>
        <taxon>Fungi</taxon>
        <taxon>Dikarya</taxon>
        <taxon>Basidiomycota</taxon>
        <taxon>Agaricomycotina</taxon>
        <taxon>Agaricomycetes</taxon>
        <taxon>Polyporales</taxon>
        <taxon>Polyporaceae</taxon>
        <taxon>Lentinus</taxon>
    </lineage>
</organism>
<dbReference type="AlphaFoldDB" id="A0A371DRT9"/>
<accession>A0A371DRT9</accession>
<sequence>MLTLLTATNTLLPFHSLRSTSAYRDSCSCSKQFGCCQDFWRHILYQLVPVHYAWISYRLSPLRAERPVQGFPCLVAAVRVPWDLRRSSMATSLPQQFMTSSQAVVPPGKQIRRRRGAPCIALVLVRRLWTDTRNSRSSYIIMASPFRLQRHRTFAGRRHNPTVGRSRDPITVSNMCLWRSCH</sequence>
<evidence type="ECO:0000313" key="2">
    <source>
        <dbReference type="Proteomes" id="UP000256964"/>
    </source>
</evidence>
<evidence type="ECO:0000313" key="1">
    <source>
        <dbReference type="EMBL" id="RDX55259.1"/>
    </source>
</evidence>
<name>A0A371DRT9_9APHY</name>
<gene>
    <name evidence="1" type="ORF">OH76DRAFT_883091</name>
</gene>